<dbReference type="Proteomes" id="UP000654075">
    <property type="component" value="Unassembled WGS sequence"/>
</dbReference>
<proteinExistence type="predicted"/>
<organism evidence="1 2">
    <name type="scientific">Polarella glacialis</name>
    <name type="common">Dinoflagellate</name>
    <dbReference type="NCBI Taxonomy" id="89957"/>
    <lineage>
        <taxon>Eukaryota</taxon>
        <taxon>Sar</taxon>
        <taxon>Alveolata</taxon>
        <taxon>Dinophyceae</taxon>
        <taxon>Suessiales</taxon>
        <taxon>Suessiaceae</taxon>
        <taxon>Polarella</taxon>
    </lineage>
</organism>
<keyword evidence="2" id="KW-1185">Reference proteome</keyword>
<comment type="caution">
    <text evidence="1">The sequence shown here is derived from an EMBL/GenBank/DDBJ whole genome shotgun (WGS) entry which is preliminary data.</text>
</comment>
<dbReference type="AlphaFoldDB" id="A0A813HAW5"/>
<reference evidence="1" key="1">
    <citation type="submission" date="2021-02" db="EMBL/GenBank/DDBJ databases">
        <authorList>
            <person name="Dougan E. K."/>
            <person name="Rhodes N."/>
            <person name="Thang M."/>
            <person name="Chan C."/>
        </authorList>
    </citation>
    <scope>NUCLEOTIDE SEQUENCE</scope>
</reference>
<dbReference type="EMBL" id="CAJNNV010031137">
    <property type="protein sequence ID" value="CAE8634799.1"/>
    <property type="molecule type" value="Genomic_DNA"/>
</dbReference>
<evidence type="ECO:0000313" key="2">
    <source>
        <dbReference type="Proteomes" id="UP000654075"/>
    </source>
</evidence>
<gene>
    <name evidence="1" type="ORF">PGLA1383_LOCUS50417</name>
</gene>
<name>A0A813HAW5_POLGL</name>
<evidence type="ECO:0000313" key="1">
    <source>
        <dbReference type="EMBL" id="CAE8634799.1"/>
    </source>
</evidence>
<feature type="non-terminal residue" evidence="1">
    <location>
        <position position="1"/>
    </location>
</feature>
<accession>A0A813HAW5</accession>
<sequence length="163" mass="18190">AAALVVFRHRRTRGALEDGAPSPGTWVKQASEEDPVDAVSALLPLLLAAVRKLPNSEILVSSLEKLEVDLKEQVWLALHEKPVIKLGTWLLNTRKANRDWQDILSFGSSMEKFQELVLHIEDVKWEVAPTAEEQAKEENAIARTAAGLGATLRKKSKRNEDDY</sequence>
<protein>
    <submittedName>
        <fullName evidence="1">Uncharacterized protein</fullName>
    </submittedName>
</protein>